<dbReference type="KEGG" id="psuu:Psuf_060520"/>
<protein>
    <submittedName>
        <fullName evidence="1">Uncharacterized protein</fullName>
    </submittedName>
</protein>
<name>A0A6F8YRQ0_9ACTN</name>
<keyword evidence="2" id="KW-1185">Reference proteome</keyword>
<accession>A0A6F8YRQ0</accession>
<evidence type="ECO:0000313" key="2">
    <source>
        <dbReference type="Proteomes" id="UP000503011"/>
    </source>
</evidence>
<sequence>MMVGVEADLQWQLNSTLSIGPWPVHVSTDASHARLRDLDALEDLRDIHNWDPMFTLRFSDGITRDVAVSRPDDDGSFTLIDADAAAAIEAATTSDQDPNGLLPEPADVASATAWLHEHGFATREHSRGGKLSGSRLFERSDGWQARYSCVLGTWSLELSPPEHHRFTSFHRLRRDKKTAWRDALPTLIDDPPHDIDAL</sequence>
<dbReference type="AlphaFoldDB" id="A0A6F8YRQ0"/>
<reference evidence="1 2" key="1">
    <citation type="submission" date="2020-03" db="EMBL/GenBank/DDBJ databases">
        <title>Whole genome shotgun sequence of Phytohabitans suffuscus NBRC 105367.</title>
        <authorList>
            <person name="Komaki H."/>
            <person name="Tamura T."/>
        </authorList>
    </citation>
    <scope>NUCLEOTIDE SEQUENCE [LARGE SCALE GENOMIC DNA]</scope>
    <source>
        <strain evidence="1 2">NBRC 105367</strain>
    </source>
</reference>
<gene>
    <name evidence="1" type="ORF">Psuf_060520</name>
</gene>
<organism evidence="1 2">
    <name type="scientific">Phytohabitans suffuscus</name>
    <dbReference type="NCBI Taxonomy" id="624315"/>
    <lineage>
        <taxon>Bacteria</taxon>
        <taxon>Bacillati</taxon>
        <taxon>Actinomycetota</taxon>
        <taxon>Actinomycetes</taxon>
        <taxon>Micromonosporales</taxon>
        <taxon>Micromonosporaceae</taxon>
    </lineage>
</organism>
<dbReference type="Proteomes" id="UP000503011">
    <property type="component" value="Chromosome"/>
</dbReference>
<dbReference type="EMBL" id="AP022871">
    <property type="protein sequence ID" value="BCB88739.1"/>
    <property type="molecule type" value="Genomic_DNA"/>
</dbReference>
<proteinExistence type="predicted"/>
<reference evidence="1 2" key="2">
    <citation type="submission" date="2020-03" db="EMBL/GenBank/DDBJ databases">
        <authorList>
            <person name="Ichikawa N."/>
            <person name="Kimura A."/>
            <person name="Kitahashi Y."/>
            <person name="Uohara A."/>
        </authorList>
    </citation>
    <scope>NUCLEOTIDE SEQUENCE [LARGE SCALE GENOMIC DNA]</scope>
    <source>
        <strain evidence="1 2">NBRC 105367</strain>
    </source>
</reference>
<evidence type="ECO:0000313" key="1">
    <source>
        <dbReference type="EMBL" id="BCB88739.1"/>
    </source>
</evidence>